<name>A0A655DIR9_SALET</name>
<evidence type="ECO:0000313" key="2">
    <source>
        <dbReference type="EMBL" id="CNU68773.1"/>
    </source>
</evidence>
<dbReference type="Proteomes" id="UP000041314">
    <property type="component" value="Unassembled WGS sequence"/>
</dbReference>
<protein>
    <submittedName>
        <fullName evidence="2">Uncharacterized protein</fullName>
    </submittedName>
</protein>
<accession>A0A655DIR9</accession>
<gene>
    <name evidence="2" type="ORF">ERS008198_03331</name>
</gene>
<sequence>MRRRIRRLVLVLRRLTRGIMLLRLAGGMIYAVNTNFTHAFVFFDIVVIRVVVAFRFHAF</sequence>
<keyword evidence="1" id="KW-0472">Membrane</keyword>
<organism evidence="2 3">
    <name type="scientific">Salmonella enterica subsp. enterica serovar Bovismorbificans</name>
    <dbReference type="NCBI Taxonomy" id="58097"/>
    <lineage>
        <taxon>Bacteria</taxon>
        <taxon>Pseudomonadati</taxon>
        <taxon>Pseudomonadota</taxon>
        <taxon>Gammaproteobacteria</taxon>
        <taxon>Enterobacterales</taxon>
        <taxon>Enterobacteriaceae</taxon>
        <taxon>Salmonella</taxon>
    </lineage>
</organism>
<dbReference type="AlphaFoldDB" id="A0A655DIR9"/>
<reference evidence="2 3" key="1">
    <citation type="submission" date="2015-03" db="EMBL/GenBank/DDBJ databases">
        <authorList>
            <consortium name="Pathogen Informatics"/>
        </authorList>
    </citation>
    <scope>NUCLEOTIDE SEQUENCE [LARGE SCALE GENOMIC DNA]</scope>
    <source>
        <strain evidence="2 3">A1104</strain>
    </source>
</reference>
<evidence type="ECO:0000256" key="1">
    <source>
        <dbReference type="SAM" id="Phobius"/>
    </source>
</evidence>
<keyword evidence="1" id="KW-0812">Transmembrane</keyword>
<dbReference type="EMBL" id="CQPA01000031">
    <property type="protein sequence ID" value="CNU68773.1"/>
    <property type="molecule type" value="Genomic_DNA"/>
</dbReference>
<keyword evidence="1" id="KW-1133">Transmembrane helix</keyword>
<evidence type="ECO:0000313" key="3">
    <source>
        <dbReference type="Proteomes" id="UP000041314"/>
    </source>
</evidence>
<proteinExistence type="predicted"/>
<feature type="transmembrane region" description="Helical" evidence="1">
    <location>
        <begin position="12"/>
        <end position="32"/>
    </location>
</feature>